<keyword evidence="3" id="KW-1185">Reference proteome</keyword>
<feature type="transmembrane region" description="Helical" evidence="1">
    <location>
        <begin position="100"/>
        <end position="121"/>
    </location>
</feature>
<protein>
    <recommendedName>
        <fullName evidence="4">DUF1453 domain-containing protein</fullName>
    </recommendedName>
</protein>
<keyword evidence="1" id="KW-0472">Membrane</keyword>
<feature type="transmembrane region" description="Helical" evidence="1">
    <location>
        <begin position="6"/>
        <end position="23"/>
    </location>
</feature>
<accession>A0ABT5K6U1</accession>
<feature type="transmembrane region" description="Helical" evidence="1">
    <location>
        <begin position="60"/>
        <end position="80"/>
    </location>
</feature>
<proteinExistence type="predicted"/>
<organism evidence="2 3">
    <name type="scientific">Janthinobacterium fluminis</name>
    <dbReference type="NCBI Taxonomy" id="2987524"/>
    <lineage>
        <taxon>Bacteria</taxon>
        <taxon>Pseudomonadati</taxon>
        <taxon>Pseudomonadota</taxon>
        <taxon>Betaproteobacteria</taxon>
        <taxon>Burkholderiales</taxon>
        <taxon>Oxalobacteraceae</taxon>
        <taxon>Janthinobacterium</taxon>
    </lineage>
</organism>
<comment type="caution">
    <text evidence="2">The sequence shown here is derived from an EMBL/GenBank/DDBJ whole genome shotgun (WGS) entry which is preliminary data.</text>
</comment>
<reference evidence="2 3" key="1">
    <citation type="submission" date="2022-10" db="EMBL/GenBank/DDBJ databases">
        <title>Janthinobacterium sp. hw3 Genome sequencing.</title>
        <authorList>
            <person name="Park S."/>
        </authorList>
    </citation>
    <scope>NUCLEOTIDE SEQUENCE [LARGE SCALE GENOMIC DNA]</scope>
    <source>
        <strain evidence="3">hw3</strain>
    </source>
</reference>
<evidence type="ECO:0000313" key="3">
    <source>
        <dbReference type="Proteomes" id="UP001221208"/>
    </source>
</evidence>
<keyword evidence="1" id="KW-0812">Transmembrane</keyword>
<dbReference type="InterPro" id="IPR058247">
    <property type="entry name" value="DUF1453"/>
</dbReference>
<feature type="transmembrane region" description="Helical" evidence="1">
    <location>
        <begin position="35"/>
        <end position="54"/>
    </location>
</feature>
<evidence type="ECO:0008006" key="4">
    <source>
        <dbReference type="Google" id="ProtNLM"/>
    </source>
</evidence>
<name>A0ABT5K6U1_9BURK</name>
<keyword evidence="1" id="KW-1133">Transmembrane helix</keyword>
<sequence>METTTLALLVLIPLLVWRIYARLKRMMGRQASQLWRHWAAAILLPLLLAALAVATKGEPLALSSLGAGALAGAWLGVWGVKLTRLENTDKGYFYTPNLRLGMLVAMQFAARVLYCGMELYMNTRVAVPVAQPDFVQSPLTLLSFGLLAGYYAAYAFGLLRWRRSQKPLAALQ</sequence>
<dbReference type="Proteomes" id="UP001221208">
    <property type="component" value="Unassembled WGS sequence"/>
</dbReference>
<dbReference type="Pfam" id="PF07301">
    <property type="entry name" value="DUF1453"/>
    <property type="match status" value="1"/>
</dbReference>
<evidence type="ECO:0000313" key="2">
    <source>
        <dbReference type="EMBL" id="MDC8760726.1"/>
    </source>
</evidence>
<dbReference type="RefSeq" id="WP_273674693.1">
    <property type="nucleotide sequence ID" value="NZ_JAQQXR010000017.1"/>
</dbReference>
<evidence type="ECO:0000256" key="1">
    <source>
        <dbReference type="SAM" id="Phobius"/>
    </source>
</evidence>
<feature type="transmembrane region" description="Helical" evidence="1">
    <location>
        <begin position="141"/>
        <end position="159"/>
    </location>
</feature>
<dbReference type="EMBL" id="JAQQXR010000017">
    <property type="protein sequence ID" value="MDC8760726.1"/>
    <property type="molecule type" value="Genomic_DNA"/>
</dbReference>
<gene>
    <name evidence="2" type="ORF">OIK44_24375</name>
</gene>